<protein>
    <submittedName>
        <fullName evidence="3">Alpha/beta hydrolase</fullName>
    </submittedName>
</protein>
<dbReference type="GO" id="GO:0016787">
    <property type="term" value="F:hydrolase activity"/>
    <property type="evidence" value="ECO:0007669"/>
    <property type="project" value="UniProtKB-KW"/>
</dbReference>
<accession>A0ABU7RHA9</accession>
<evidence type="ECO:0000256" key="1">
    <source>
        <dbReference type="SAM" id="SignalP"/>
    </source>
</evidence>
<dbReference type="InterPro" id="IPR029058">
    <property type="entry name" value="AB_hydrolase_fold"/>
</dbReference>
<dbReference type="Gene3D" id="3.40.50.1820">
    <property type="entry name" value="alpha/beta hydrolase"/>
    <property type="match status" value="1"/>
</dbReference>
<dbReference type="Proteomes" id="UP001357452">
    <property type="component" value="Unassembled WGS sequence"/>
</dbReference>
<evidence type="ECO:0000313" key="4">
    <source>
        <dbReference type="Proteomes" id="UP001357452"/>
    </source>
</evidence>
<proteinExistence type="predicted"/>
<dbReference type="InterPro" id="IPR053145">
    <property type="entry name" value="AB_hydrolase_Est10"/>
</dbReference>
<evidence type="ECO:0000259" key="2">
    <source>
        <dbReference type="Pfam" id="PF12146"/>
    </source>
</evidence>
<sequence>MKNFLLFFSLILCSVAFAQYKEDSLTLHTSSGDLYGSLIVPANTNSFDVVIIQPGSGPTDRNGNNPMGVKANSYRMLADSLARYDIATLLIDKRGIAASAKSFTDESKIVFEDYIKDLEEWSQLLRKDSRVKQIVLAGHSEGSLIAMVAAQRVKADKYISIAGPSKPIDEILSWQLKQQAPALASAADSILPQLKNGQTVANISPELNILFRPSVQPYLISWMKYNPCEEIGKLTIPVLIIQGTTDLQVQQSEGEALHTCNKQSSLSMIEEMNHVLKKATGNRIAQAASYSSPDLPIPQQLVADIVTFIKK</sequence>
<feature type="signal peptide" evidence="1">
    <location>
        <begin position="1"/>
        <end position="18"/>
    </location>
</feature>
<comment type="caution">
    <text evidence="3">The sequence shown here is derived from an EMBL/GenBank/DDBJ whole genome shotgun (WGS) entry which is preliminary data.</text>
</comment>
<keyword evidence="1" id="KW-0732">Signal</keyword>
<dbReference type="PANTHER" id="PTHR43265">
    <property type="entry name" value="ESTERASE ESTD"/>
    <property type="match status" value="1"/>
</dbReference>
<organism evidence="3 4">
    <name type="scientific">Niabella digestorum</name>
    <dbReference type="NCBI Taxonomy" id="3117701"/>
    <lineage>
        <taxon>Bacteria</taxon>
        <taxon>Pseudomonadati</taxon>
        <taxon>Bacteroidota</taxon>
        <taxon>Chitinophagia</taxon>
        <taxon>Chitinophagales</taxon>
        <taxon>Chitinophagaceae</taxon>
        <taxon>Niabella</taxon>
    </lineage>
</organism>
<dbReference type="PANTHER" id="PTHR43265:SF1">
    <property type="entry name" value="ESTERASE ESTD"/>
    <property type="match status" value="1"/>
</dbReference>
<keyword evidence="4" id="KW-1185">Reference proteome</keyword>
<reference evidence="3 4" key="1">
    <citation type="submission" date="2024-01" db="EMBL/GenBank/DDBJ databases">
        <title>Niabella digestum sp. nov., isolated from waste digestion system.</title>
        <authorList>
            <person name="Zhang L."/>
        </authorList>
    </citation>
    <scope>NUCLEOTIDE SEQUENCE [LARGE SCALE GENOMIC DNA]</scope>
    <source>
        <strain evidence="3 4">A18</strain>
    </source>
</reference>
<gene>
    <name evidence="3" type="ORF">V2H41_08845</name>
</gene>
<dbReference type="Pfam" id="PF12146">
    <property type="entry name" value="Hydrolase_4"/>
    <property type="match status" value="1"/>
</dbReference>
<dbReference type="InterPro" id="IPR022742">
    <property type="entry name" value="Hydrolase_4"/>
</dbReference>
<dbReference type="SUPFAM" id="SSF53474">
    <property type="entry name" value="alpha/beta-Hydrolases"/>
    <property type="match status" value="1"/>
</dbReference>
<feature type="chain" id="PRO_5045412697" evidence="1">
    <location>
        <begin position="19"/>
        <end position="311"/>
    </location>
</feature>
<keyword evidence="3" id="KW-0378">Hydrolase</keyword>
<feature type="domain" description="Serine aminopeptidase S33" evidence="2">
    <location>
        <begin position="70"/>
        <end position="275"/>
    </location>
</feature>
<dbReference type="EMBL" id="JAZGLY010000004">
    <property type="protein sequence ID" value="MEE6187379.1"/>
    <property type="molecule type" value="Genomic_DNA"/>
</dbReference>
<name>A0ABU7RHA9_9BACT</name>
<dbReference type="RefSeq" id="WP_330974787.1">
    <property type="nucleotide sequence ID" value="NZ_JAZGLY010000004.1"/>
</dbReference>
<evidence type="ECO:0000313" key="3">
    <source>
        <dbReference type="EMBL" id="MEE6187379.1"/>
    </source>
</evidence>